<accession>B1WUL0</accession>
<dbReference type="EMBL" id="CP000806">
    <property type="protein sequence ID" value="ACB53864.1"/>
    <property type="molecule type" value="Genomic_DNA"/>
</dbReference>
<evidence type="ECO:0000313" key="3">
    <source>
        <dbReference type="Proteomes" id="UP000001203"/>
    </source>
</evidence>
<feature type="domain" description="Muconolactone isomerase" evidence="1">
    <location>
        <begin position="8"/>
        <end position="99"/>
    </location>
</feature>
<evidence type="ECO:0000313" key="2">
    <source>
        <dbReference type="EMBL" id="ACB53864.1"/>
    </source>
</evidence>
<reference evidence="2 3" key="1">
    <citation type="journal article" date="2008" name="Proc. Natl. Acad. Sci. U.S.A.">
        <title>The genome of Cyanothece 51142, a unicellular diazotrophic cyanobacterium important in the marine nitrogen cycle.</title>
        <authorList>
            <person name="Welsh E.A."/>
            <person name="Liberton M."/>
            <person name="Stoeckel J."/>
            <person name="Loh T."/>
            <person name="Elvitigala T."/>
            <person name="Wang C."/>
            <person name="Wollam A."/>
            <person name="Fulton R.S."/>
            <person name="Clifton S.W."/>
            <person name="Jacobs J.M."/>
            <person name="Aurora R."/>
            <person name="Ghosh B.K."/>
            <person name="Sherman L.A."/>
            <person name="Smith R.D."/>
            <person name="Wilson R.K."/>
            <person name="Pakrasi H.B."/>
        </authorList>
    </citation>
    <scope>NUCLEOTIDE SEQUENCE [LARGE SCALE GENOMIC DNA]</scope>
    <source>
        <strain evidence="3">ATCC 51142 / BH68</strain>
    </source>
</reference>
<dbReference type="Gene3D" id="3.30.70.1060">
    <property type="entry name" value="Dimeric alpha+beta barrel"/>
    <property type="match status" value="1"/>
</dbReference>
<proteinExistence type="predicted"/>
<name>B1WUL0_CROS5</name>
<dbReference type="HOGENOM" id="CLU_169014_0_0_3"/>
<dbReference type="KEGG" id="cyt:cce_4516"/>
<dbReference type="eggNOG" id="COG4829">
    <property type="taxonomic scope" value="Bacteria"/>
</dbReference>
<dbReference type="InterPro" id="IPR026029">
    <property type="entry name" value="MLI_dom"/>
</dbReference>
<organism evidence="2 3">
    <name type="scientific">Crocosphaera subtropica (strain ATCC 51142 / BH68)</name>
    <name type="common">Cyanothece sp. (strain ATCC 51142)</name>
    <dbReference type="NCBI Taxonomy" id="43989"/>
    <lineage>
        <taxon>Bacteria</taxon>
        <taxon>Bacillati</taxon>
        <taxon>Cyanobacteriota</taxon>
        <taxon>Cyanophyceae</taxon>
        <taxon>Oscillatoriophycideae</taxon>
        <taxon>Chroococcales</taxon>
        <taxon>Aphanothecaceae</taxon>
        <taxon>Crocosphaera</taxon>
        <taxon>Crocosphaera subtropica</taxon>
    </lineage>
</organism>
<dbReference type="Pfam" id="PF02426">
    <property type="entry name" value="MIase"/>
    <property type="match status" value="1"/>
</dbReference>
<dbReference type="Proteomes" id="UP000001203">
    <property type="component" value="Chromosome circular"/>
</dbReference>
<keyword evidence="3" id="KW-1185">Reference proteome</keyword>
<dbReference type="SUPFAM" id="SSF54909">
    <property type="entry name" value="Dimeric alpha+beta barrel"/>
    <property type="match status" value="1"/>
</dbReference>
<sequence length="110" mass="12589">MTRSNPTMLYLLDFQVEYGPDMTQKDLFSVWSKEAEAALNAKKAGVVVDLWKCVGERRVIAIVNVESPDILDQILFSLPIMKAMGQYVNVKVTSLRRYEDFANDVNQWLT</sequence>
<protein>
    <recommendedName>
        <fullName evidence="1">Muconolactone isomerase domain-containing protein</fullName>
    </recommendedName>
</protein>
<dbReference type="AlphaFoldDB" id="B1WUL0"/>
<evidence type="ECO:0000259" key="1">
    <source>
        <dbReference type="Pfam" id="PF02426"/>
    </source>
</evidence>
<dbReference type="InterPro" id="IPR011008">
    <property type="entry name" value="Dimeric_a/b-barrel"/>
</dbReference>
<gene>
    <name evidence="2" type="ordered locus">cce_4516</name>
</gene>
<dbReference type="STRING" id="43989.cce_4516"/>